<dbReference type="Proteomes" id="UP000602076">
    <property type="component" value="Unassembled WGS sequence"/>
</dbReference>
<dbReference type="EMBL" id="JACXSI010000046">
    <property type="protein sequence ID" value="MBD3109885.1"/>
    <property type="molecule type" value="Genomic_DNA"/>
</dbReference>
<gene>
    <name evidence="1" type="ORF">IEO70_16210</name>
</gene>
<accession>A0A927D1K7</accession>
<name>A0A927D1K7_9BACI</name>
<dbReference type="AlphaFoldDB" id="A0A927D1K7"/>
<evidence type="ECO:0000313" key="2">
    <source>
        <dbReference type="Proteomes" id="UP000602076"/>
    </source>
</evidence>
<dbReference type="RefSeq" id="WP_190999420.1">
    <property type="nucleotide sequence ID" value="NZ_JACXSI010000046.1"/>
</dbReference>
<organism evidence="1 2">
    <name type="scientific">Peribacillus faecalis</name>
    <dbReference type="NCBI Taxonomy" id="2772559"/>
    <lineage>
        <taxon>Bacteria</taxon>
        <taxon>Bacillati</taxon>
        <taxon>Bacillota</taxon>
        <taxon>Bacilli</taxon>
        <taxon>Bacillales</taxon>
        <taxon>Bacillaceae</taxon>
        <taxon>Peribacillus</taxon>
    </lineage>
</organism>
<evidence type="ECO:0000313" key="1">
    <source>
        <dbReference type="EMBL" id="MBD3109885.1"/>
    </source>
</evidence>
<reference evidence="1" key="1">
    <citation type="submission" date="2020-09" db="EMBL/GenBank/DDBJ databases">
        <title>Bacillus faecalis sp. nov., a moderately halophilic bacterium isolated from cow faeces.</title>
        <authorList>
            <person name="Jiang L."/>
            <person name="Lee J."/>
        </authorList>
    </citation>
    <scope>NUCLEOTIDE SEQUENCE</scope>
    <source>
        <strain evidence="1">AGMB 02131</strain>
    </source>
</reference>
<keyword evidence="2" id="KW-1185">Reference proteome</keyword>
<sequence length="94" mass="10815">MGYILPIVPYQSLAYANRIDYRNENMRSISSVKSRLPVLALSLKPQFSDVPMSHTHVYSRPDATTEYRKNSFQKMKQVNVSHITGKGYVIDCYV</sequence>
<proteinExistence type="predicted"/>
<comment type="caution">
    <text evidence="1">The sequence shown here is derived from an EMBL/GenBank/DDBJ whole genome shotgun (WGS) entry which is preliminary data.</text>
</comment>
<protein>
    <submittedName>
        <fullName evidence="1">Uncharacterized protein</fullName>
    </submittedName>
</protein>